<accession>A0A1B2EWC3</accession>
<dbReference type="KEGG" id="moc:BB934_39230"/>
<dbReference type="Gene3D" id="2.60.120.10">
    <property type="entry name" value="Jelly Rolls"/>
    <property type="match status" value="1"/>
</dbReference>
<reference evidence="3" key="1">
    <citation type="submission" date="2016-07" db="EMBL/GenBank/DDBJ databases">
        <title>Microvirga ossetica sp. nov. a new species of rhizobia isolated from root nodules of the legume species Vicia alpestris Steven originated from North Ossetia region in the Caucasus.</title>
        <authorList>
            <person name="Safronova V.I."/>
            <person name="Kuznetsova I.G."/>
            <person name="Sazanova A.L."/>
            <person name="Belimov A."/>
            <person name="Andronov E."/>
            <person name="Osledkin Y.S."/>
            <person name="Onishchuk O.P."/>
            <person name="Kurchak O.N."/>
            <person name="Shaposhnikov A.I."/>
            <person name="Willems A."/>
            <person name="Tikhonovich I.A."/>
        </authorList>
    </citation>
    <scope>NUCLEOTIDE SEQUENCE [LARGE SCALE GENOMIC DNA]</scope>
    <source>
        <strain evidence="3">V5/3M</strain>
        <plasmid evidence="3">unnamed2</plasmid>
    </source>
</reference>
<keyword evidence="3" id="KW-0614">Plasmid</keyword>
<dbReference type="InterPro" id="IPR001387">
    <property type="entry name" value="Cro/C1-type_HTH"/>
</dbReference>
<name>A0A1B2EWC3_9HYPH</name>
<protein>
    <submittedName>
        <fullName evidence="3">Transcriptional regulator</fullName>
    </submittedName>
</protein>
<dbReference type="EMBL" id="CP016619">
    <property type="protein sequence ID" value="ANY84259.1"/>
    <property type="molecule type" value="Genomic_DNA"/>
</dbReference>
<evidence type="ECO:0000256" key="1">
    <source>
        <dbReference type="ARBA" id="ARBA00023125"/>
    </source>
</evidence>
<dbReference type="Pfam" id="PF01381">
    <property type="entry name" value="HTH_3"/>
    <property type="match status" value="1"/>
</dbReference>
<dbReference type="InterPro" id="IPR050807">
    <property type="entry name" value="TransReg_Diox_bact_type"/>
</dbReference>
<dbReference type="InterPro" id="IPR010982">
    <property type="entry name" value="Lambda_DNA-bd_dom_sf"/>
</dbReference>
<evidence type="ECO:0000313" key="3">
    <source>
        <dbReference type="EMBL" id="ANY84259.1"/>
    </source>
</evidence>
<dbReference type="InterPro" id="IPR013096">
    <property type="entry name" value="Cupin_2"/>
</dbReference>
<dbReference type="RefSeq" id="WP_099515174.1">
    <property type="nucleotide sequence ID" value="NZ_CP016619.1"/>
</dbReference>
<dbReference type="SUPFAM" id="SSF47413">
    <property type="entry name" value="lambda repressor-like DNA-binding domains"/>
    <property type="match status" value="1"/>
</dbReference>
<dbReference type="PROSITE" id="PS50943">
    <property type="entry name" value="HTH_CROC1"/>
    <property type="match status" value="1"/>
</dbReference>
<geneLocation type="plasmid" evidence="3">
    <name>unnamed2</name>
</geneLocation>
<dbReference type="InterPro" id="IPR014710">
    <property type="entry name" value="RmlC-like_jellyroll"/>
</dbReference>
<dbReference type="CDD" id="cd00093">
    <property type="entry name" value="HTH_XRE"/>
    <property type="match status" value="1"/>
</dbReference>
<dbReference type="SUPFAM" id="SSF51182">
    <property type="entry name" value="RmlC-like cupins"/>
    <property type="match status" value="1"/>
</dbReference>
<dbReference type="PANTHER" id="PTHR46797">
    <property type="entry name" value="HTH-TYPE TRANSCRIPTIONAL REGULATOR"/>
    <property type="match status" value="1"/>
</dbReference>
<dbReference type="GO" id="GO:0005829">
    <property type="term" value="C:cytosol"/>
    <property type="evidence" value="ECO:0007669"/>
    <property type="project" value="TreeGrafter"/>
</dbReference>
<evidence type="ECO:0000259" key="2">
    <source>
        <dbReference type="PROSITE" id="PS50943"/>
    </source>
</evidence>
<feature type="domain" description="HTH cro/C1-type" evidence="2">
    <location>
        <begin position="19"/>
        <end position="73"/>
    </location>
</feature>
<dbReference type="GO" id="GO:0003700">
    <property type="term" value="F:DNA-binding transcription factor activity"/>
    <property type="evidence" value="ECO:0007669"/>
    <property type="project" value="TreeGrafter"/>
</dbReference>
<dbReference type="Gene3D" id="1.10.260.40">
    <property type="entry name" value="lambda repressor-like DNA-binding domains"/>
    <property type="match status" value="1"/>
</dbReference>
<organism evidence="3">
    <name type="scientific">Microvirga ossetica</name>
    <dbReference type="NCBI Taxonomy" id="1882682"/>
    <lineage>
        <taxon>Bacteria</taxon>
        <taxon>Pseudomonadati</taxon>
        <taxon>Pseudomonadota</taxon>
        <taxon>Alphaproteobacteria</taxon>
        <taxon>Hyphomicrobiales</taxon>
        <taxon>Methylobacteriaceae</taxon>
        <taxon>Microvirga</taxon>
    </lineage>
</organism>
<dbReference type="CDD" id="cd02209">
    <property type="entry name" value="cupin_XRE_C"/>
    <property type="match status" value="1"/>
</dbReference>
<sequence>MLSDTLTSGLEQYRIGPKIRTLRLKKKLGLVQLGEHTGLSPAMLSKIERGQLFPTLPTLLRIAMVFGVGLEHFFVEASERPTIAVVRKKDRLRLPDRAGDAIPSYFFESLDFPVTDRKLQAFYAEFPSRSDASEPHQHAGAELIYVLKGRLAVGIAGDDIVLEEGDAMYFDSGAPHSYRGEGTSECLVIVVTAPK</sequence>
<dbReference type="SMART" id="SM00530">
    <property type="entry name" value="HTH_XRE"/>
    <property type="match status" value="1"/>
</dbReference>
<dbReference type="AlphaFoldDB" id="A0A1B2EWC3"/>
<dbReference type="Pfam" id="PF07883">
    <property type="entry name" value="Cupin_2"/>
    <property type="match status" value="1"/>
</dbReference>
<dbReference type="InterPro" id="IPR011051">
    <property type="entry name" value="RmlC_Cupin_sf"/>
</dbReference>
<gene>
    <name evidence="3" type="ORF">BB934_39230</name>
</gene>
<proteinExistence type="predicted"/>
<dbReference type="GO" id="GO:0003677">
    <property type="term" value="F:DNA binding"/>
    <property type="evidence" value="ECO:0007669"/>
    <property type="project" value="UniProtKB-KW"/>
</dbReference>
<dbReference type="PANTHER" id="PTHR46797:SF19">
    <property type="entry name" value="BLL2473 PROTEIN"/>
    <property type="match status" value="1"/>
</dbReference>
<keyword evidence="1" id="KW-0238">DNA-binding</keyword>
<dbReference type="OrthoDB" id="9805356at2"/>